<evidence type="ECO:0000313" key="3">
    <source>
        <dbReference type="EMBL" id="TDZ17987.1"/>
    </source>
</evidence>
<protein>
    <submittedName>
        <fullName evidence="3">Uncharacterized protein</fullName>
    </submittedName>
</protein>
<keyword evidence="4" id="KW-1185">Reference proteome</keyword>
<accession>A0A484FM28</accession>
<name>A0A484FM28_COLOR</name>
<evidence type="ECO:0000313" key="4">
    <source>
        <dbReference type="Proteomes" id="UP000014480"/>
    </source>
</evidence>
<reference evidence="4" key="2">
    <citation type="journal article" date="2019" name="Mol. Plant Microbe Interact.">
        <title>Genome sequence resources for four phytopathogenic fungi from the Colletotrichum orbiculare species complex.</title>
        <authorList>
            <person name="Gan P."/>
            <person name="Tsushima A."/>
            <person name="Narusaka M."/>
            <person name="Narusaka Y."/>
            <person name="Takano Y."/>
            <person name="Kubo Y."/>
            <person name="Shirasu K."/>
        </authorList>
    </citation>
    <scope>GENOME REANNOTATION</scope>
    <source>
        <strain evidence="4">104-T / ATCC 96160 / CBS 514.97 / LARS 414 / MAFF 240422</strain>
    </source>
</reference>
<organism evidence="3 4">
    <name type="scientific">Colletotrichum orbiculare (strain 104-T / ATCC 96160 / CBS 514.97 / LARS 414 / MAFF 240422)</name>
    <name type="common">Cucumber anthracnose fungus</name>
    <name type="synonym">Colletotrichum lagenarium</name>
    <dbReference type="NCBI Taxonomy" id="1213857"/>
    <lineage>
        <taxon>Eukaryota</taxon>
        <taxon>Fungi</taxon>
        <taxon>Dikarya</taxon>
        <taxon>Ascomycota</taxon>
        <taxon>Pezizomycotina</taxon>
        <taxon>Sordariomycetes</taxon>
        <taxon>Hypocreomycetidae</taxon>
        <taxon>Glomerellales</taxon>
        <taxon>Glomerellaceae</taxon>
        <taxon>Colletotrichum</taxon>
        <taxon>Colletotrichum orbiculare species complex</taxon>
    </lineage>
</organism>
<feature type="region of interest" description="Disordered" evidence="1">
    <location>
        <begin position="257"/>
        <end position="288"/>
    </location>
</feature>
<keyword evidence="2" id="KW-1133">Transmembrane helix</keyword>
<dbReference type="AlphaFoldDB" id="A0A484FM28"/>
<gene>
    <name evidence="3" type="ORF">Cob_v008916</name>
</gene>
<evidence type="ECO:0000256" key="1">
    <source>
        <dbReference type="SAM" id="MobiDB-lite"/>
    </source>
</evidence>
<dbReference type="OrthoDB" id="10264636at2759"/>
<dbReference type="Proteomes" id="UP000014480">
    <property type="component" value="Unassembled WGS sequence"/>
</dbReference>
<dbReference type="EMBL" id="AMCV02000025">
    <property type="protein sequence ID" value="TDZ17987.1"/>
    <property type="molecule type" value="Genomic_DNA"/>
</dbReference>
<evidence type="ECO:0000256" key="2">
    <source>
        <dbReference type="SAM" id="Phobius"/>
    </source>
</evidence>
<feature type="transmembrane region" description="Helical" evidence="2">
    <location>
        <begin position="39"/>
        <end position="63"/>
    </location>
</feature>
<keyword evidence="2" id="KW-0812">Transmembrane</keyword>
<proteinExistence type="predicted"/>
<keyword evidence="2" id="KW-0472">Membrane</keyword>
<comment type="caution">
    <text evidence="3">The sequence shown here is derived from an EMBL/GenBank/DDBJ whole genome shotgun (WGS) entry which is preliminary data.</text>
</comment>
<sequence>MRMDSSRMIEVGMDTRAASPASFGTSDEKNTMRKLGRRFLLLIGVIPWVMYMIEPVCLLNQVMEKRSRDPDVWRPAAMVAEEAVEYWLAVQSSLVVVKGNREFTKKQSVPKQLFDESTSISTKYFASSDTRLGYGLSDEPFEVPSDGDLLLQARNVPDQVRGALSTALLGMDDEWPVTTCDRRWRILQDTARFTQGLVWFFATDAAVDADFDQEHSCREWSRFGYRRDDFPDDNHFPRKLYVRGARRVVSYPIITEATASQGGTPPTHEPRGRGVLANRHAQPAARPA</sequence>
<reference evidence="4" key="1">
    <citation type="journal article" date="2013" name="New Phytol.">
        <title>Comparative genomic and transcriptomic analyses reveal the hemibiotrophic stage shift of Colletotrichum fungi.</title>
        <authorList>
            <person name="Gan P."/>
            <person name="Ikeda K."/>
            <person name="Irieda H."/>
            <person name="Narusaka M."/>
            <person name="O'Connell R.J."/>
            <person name="Narusaka Y."/>
            <person name="Takano Y."/>
            <person name="Kubo Y."/>
            <person name="Shirasu K."/>
        </authorList>
    </citation>
    <scope>NUCLEOTIDE SEQUENCE [LARGE SCALE GENOMIC DNA]</scope>
    <source>
        <strain evidence="4">104-T / ATCC 96160 / CBS 514.97 / LARS 414 / MAFF 240422</strain>
    </source>
</reference>